<dbReference type="InterPro" id="IPR045864">
    <property type="entry name" value="aa-tRNA-synth_II/BPL/LPL"/>
</dbReference>
<accession>X0USR2</accession>
<keyword evidence="3" id="KW-0963">Cytoplasm</keyword>
<dbReference type="GO" id="GO:0006412">
    <property type="term" value="P:translation"/>
    <property type="evidence" value="ECO:0007669"/>
    <property type="project" value="UniProtKB-KW"/>
</dbReference>
<dbReference type="AlphaFoldDB" id="X0USR2"/>
<dbReference type="PANTHER" id="PTHR43697:SF1">
    <property type="entry name" value="SERINE--TRNA LIGASE"/>
    <property type="match status" value="1"/>
</dbReference>
<evidence type="ECO:0000256" key="8">
    <source>
        <dbReference type="SAM" id="Coils"/>
    </source>
</evidence>
<evidence type="ECO:0000313" key="10">
    <source>
        <dbReference type="EMBL" id="GAG02277.1"/>
    </source>
</evidence>
<evidence type="ECO:0000256" key="1">
    <source>
        <dbReference type="ARBA" id="ARBA00005045"/>
    </source>
</evidence>
<keyword evidence="8" id="KW-0175">Coiled coil</keyword>
<comment type="pathway">
    <text evidence="1">Aminoacyl-tRNA biosynthesis; selenocysteinyl-tRNA(Sec) biosynthesis; L-seryl-tRNA(Sec) from L-serine and tRNA(Sec): step 1/1.</text>
</comment>
<reference evidence="10" key="1">
    <citation type="journal article" date="2014" name="Front. Microbiol.">
        <title>High frequency of phylogenetically diverse reductive dehalogenase-homologous genes in deep subseafloor sedimentary metagenomes.</title>
        <authorList>
            <person name="Kawai M."/>
            <person name="Futagami T."/>
            <person name="Toyoda A."/>
            <person name="Takaki Y."/>
            <person name="Nishi S."/>
            <person name="Hori S."/>
            <person name="Arai W."/>
            <person name="Tsubouchi T."/>
            <person name="Morono Y."/>
            <person name="Uchiyama I."/>
            <person name="Ito T."/>
            <person name="Fujiyama A."/>
            <person name="Inagaki F."/>
            <person name="Takami H."/>
        </authorList>
    </citation>
    <scope>NUCLEOTIDE SEQUENCE</scope>
    <source>
        <strain evidence="10">Expedition CK06-06</strain>
    </source>
</reference>
<dbReference type="InterPro" id="IPR042103">
    <property type="entry name" value="SerRS_1_N_sf"/>
</dbReference>
<dbReference type="EMBL" id="BARS01026588">
    <property type="protein sequence ID" value="GAG02277.1"/>
    <property type="molecule type" value="Genomic_DNA"/>
</dbReference>
<gene>
    <name evidence="10" type="ORF">S01H1_41889</name>
</gene>
<dbReference type="Gene3D" id="3.30.930.10">
    <property type="entry name" value="Bira Bifunctional Protein, Domain 2"/>
    <property type="match status" value="1"/>
</dbReference>
<dbReference type="GO" id="GO:0004828">
    <property type="term" value="F:serine-tRNA ligase activity"/>
    <property type="evidence" value="ECO:0007669"/>
    <property type="project" value="UniProtKB-EC"/>
</dbReference>
<dbReference type="PANTHER" id="PTHR43697">
    <property type="entry name" value="SERYL-TRNA SYNTHETASE"/>
    <property type="match status" value="1"/>
</dbReference>
<keyword evidence="4" id="KW-0648">Protein biosynthesis</keyword>
<evidence type="ECO:0000256" key="6">
    <source>
        <dbReference type="ARBA" id="ARBA00047929"/>
    </source>
</evidence>
<dbReference type="SUPFAM" id="SSF46589">
    <property type="entry name" value="tRNA-binding arm"/>
    <property type="match status" value="1"/>
</dbReference>
<dbReference type="GO" id="GO:0000166">
    <property type="term" value="F:nucleotide binding"/>
    <property type="evidence" value="ECO:0007669"/>
    <property type="project" value="InterPro"/>
</dbReference>
<evidence type="ECO:0000256" key="7">
    <source>
        <dbReference type="ARBA" id="ARBA00048823"/>
    </source>
</evidence>
<evidence type="ECO:0000256" key="5">
    <source>
        <dbReference type="ARBA" id="ARBA00033352"/>
    </source>
</evidence>
<feature type="coiled-coil region" evidence="8">
    <location>
        <begin position="38"/>
        <end position="65"/>
    </location>
</feature>
<dbReference type="Pfam" id="PF02403">
    <property type="entry name" value="Seryl_tRNA_N"/>
    <property type="match status" value="1"/>
</dbReference>
<proteinExistence type="inferred from homology"/>
<evidence type="ECO:0000256" key="3">
    <source>
        <dbReference type="ARBA" id="ARBA00022490"/>
    </source>
</evidence>
<comment type="similarity">
    <text evidence="2">Belongs to the class-II aminoacyl-tRNA synthetase family. Type-1 seryl-tRNA synthetase subfamily.</text>
</comment>
<sequence>MLSIQFIRENPEEIRHGLARRGATDIPLDDILALDAQRRRSLQEVESIRAERNALSKEIGELARHPKAADHRRSDLVARSSLLGDKLDGLEQQLGDLEPRLRGLLLQVPNLPADSVPDGPDESANVMIRTEGEPVQPSFHKPHWELGEALGIIDFERGSKLAGSRFYVLKGA</sequence>
<evidence type="ECO:0000259" key="9">
    <source>
        <dbReference type="Pfam" id="PF02403"/>
    </source>
</evidence>
<organism evidence="10">
    <name type="scientific">marine sediment metagenome</name>
    <dbReference type="NCBI Taxonomy" id="412755"/>
    <lineage>
        <taxon>unclassified sequences</taxon>
        <taxon>metagenomes</taxon>
        <taxon>ecological metagenomes</taxon>
    </lineage>
</organism>
<dbReference type="InterPro" id="IPR010978">
    <property type="entry name" value="tRNA-bd_arm"/>
</dbReference>
<dbReference type="Gene3D" id="1.10.287.40">
    <property type="entry name" value="Serine-tRNA synthetase, tRNA binding domain"/>
    <property type="match status" value="1"/>
</dbReference>
<dbReference type="InterPro" id="IPR015866">
    <property type="entry name" value="Ser-tRNA-synth_1_N"/>
</dbReference>
<comment type="catalytic activity">
    <reaction evidence="7">
        <text>tRNA(Ser) + L-serine + ATP = L-seryl-tRNA(Ser) + AMP + diphosphate + H(+)</text>
        <dbReference type="Rhea" id="RHEA:12292"/>
        <dbReference type="Rhea" id="RHEA-COMP:9669"/>
        <dbReference type="Rhea" id="RHEA-COMP:9703"/>
        <dbReference type="ChEBI" id="CHEBI:15378"/>
        <dbReference type="ChEBI" id="CHEBI:30616"/>
        <dbReference type="ChEBI" id="CHEBI:33019"/>
        <dbReference type="ChEBI" id="CHEBI:33384"/>
        <dbReference type="ChEBI" id="CHEBI:78442"/>
        <dbReference type="ChEBI" id="CHEBI:78533"/>
        <dbReference type="ChEBI" id="CHEBI:456215"/>
        <dbReference type="EC" id="6.1.1.11"/>
    </reaction>
</comment>
<feature type="non-terminal residue" evidence="10">
    <location>
        <position position="172"/>
    </location>
</feature>
<comment type="catalytic activity">
    <reaction evidence="6">
        <text>tRNA(Sec) + L-serine + ATP = L-seryl-tRNA(Sec) + AMP + diphosphate + H(+)</text>
        <dbReference type="Rhea" id="RHEA:42580"/>
        <dbReference type="Rhea" id="RHEA-COMP:9742"/>
        <dbReference type="Rhea" id="RHEA-COMP:10128"/>
        <dbReference type="ChEBI" id="CHEBI:15378"/>
        <dbReference type="ChEBI" id="CHEBI:30616"/>
        <dbReference type="ChEBI" id="CHEBI:33019"/>
        <dbReference type="ChEBI" id="CHEBI:33384"/>
        <dbReference type="ChEBI" id="CHEBI:78442"/>
        <dbReference type="ChEBI" id="CHEBI:78533"/>
        <dbReference type="ChEBI" id="CHEBI:456215"/>
        <dbReference type="EC" id="6.1.1.11"/>
    </reaction>
</comment>
<protein>
    <recommendedName>
        <fullName evidence="5">Seryl-tRNA(Ser/Sec) synthetase</fullName>
    </recommendedName>
</protein>
<evidence type="ECO:0000256" key="4">
    <source>
        <dbReference type="ARBA" id="ARBA00022917"/>
    </source>
</evidence>
<evidence type="ECO:0000256" key="2">
    <source>
        <dbReference type="ARBA" id="ARBA00010728"/>
    </source>
</evidence>
<comment type="caution">
    <text evidence="10">The sequence shown here is derived from an EMBL/GenBank/DDBJ whole genome shotgun (WGS) entry which is preliminary data.</text>
</comment>
<name>X0USR2_9ZZZZ</name>
<feature type="domain" description="Serine-tRNA synthetase type1 N-terminal" evidence="9">
    <location>
        <begin position="1"/>
        <end position="112"/>
    </location>
</feature>